<evidence type="ECO:0000256" key="1">
    <source>
        <dbReference type="SAM" id="Coils"/>
    </source>
</evidence>
<feature type="coiled-coil region" evidence="1">
    <location>
        <begin position="41"/>
        <end position="68"/>
    </location>
</feature>
<dbReference type="AlphaFoldDB" id="A0A380CP39"/>
<accession>A0A380CP39</accession>
<reference evidence="3 4" key="1">
    <citation type="submission" date="2018-06" db="EMBL/GenBank/DDBJ databases">
        <authorList>
            <consortium name="Pathogen Informatics"/>
            <person name="Doyle S."/>
        </authorList>
    </citation>
    <scope>NUCLEOTIDE SEQUENCE [LARGE SCALE GENOMIC DNA]</scope>
    <source>
        <strain evidence="3 4">NCTC11388</strain>
    </source>
</reference>
<dbReference type="Pfam" id="PF04977">
    <property type="entry name" value="DivIC"/>
    <property type="match status" value="1"/>
</dbReference>
<dbReference type="EMBL" id="UGYW01000002">
    <property type="protein sequence ID" value="SUJ23987.1"/>
    <property type="molecule type" value="Genomic_DNA"/>
</dbReference>
<keyword evidence="2" id="KW-0812">Transmembrane</keyword>
<dbReference type="Proteomes" id="UP000254893">
    <property type="component" value="Unassembled WGS sequence"/>
</dbReference>
<evidence type="ECO:0000313" key="3">
    <source>
        <dbReference type="EMBL" id="SUJ23987.1"/>
    </source>
</evidence>
<keyword evidence="2" id="KW-1133">Transmembrane helix</keyword>
<keyword evidence="2" id="KW-0472">Membrane</keyword>
<dbReference type="InterPro" id="IPR007060">
    <property type="entry name" value="FtsL/DivIC"/>
</dbReference>
<organism evidence="3 4">
    <name type="scientific">Sphingobacterium spiritivorum</name>
    <name type="common">Flavobacterium spiritivorum</name>
    <dbReference type="NCBI Taxonomy" id="258"/>
    <lineage>
        <taxon>Bacteria</taxon>
        <taxon>Pseudomonadati</taxon>
        <taxon>Bacteroidota</taxon>
        <taxon>Sphingobacteriia</taxon>
        <taxon>Sphingobacteriales</taxon>
        <taxon>Sphingobacteriaceae</taxon>
        <taxon>Sphingobacterium</taxon>
    </lineage>
</organism>
<proteinExistence type="predicted"/>
<protein>
    <submittedName>
        <fullName evidence="3">Septum formation initiator</fullName>
    </submittedName>
</protein>
<sequence>MERFLYVIRNKYLLAGVAFVVWMLFFDRNDFSTQYSYQKEKSNLEKEKAYYEKEIAGIQQTIKDVQNNPSEIQRIARERYQMKKDNEDVYIILEKEAEAK</sequence>
<keyword evidence="1" id="KW-0175">Coiled coil</keyword>
<name>A0A380CP39_SPHSI</name>
<evidence type="ECO:0000256" key="2">
    <source>
        <dbReference type="SAM" id="Phobius"/>
    </source>
</evidence>
<evidence type="ECO:0000313" key="4">
    <source>
        <dbReference type="Proteomes" id="UP000254893"/>
    </source>
</evidence>
<dbReference type="RefSeq" id="WP_115170891.1">
    <property type="nucleotide sequence ID" value="NZ_UGYW01000002.1"/>
</dbReference>
<gene>
    <name evidence="3" type="ORF">NCTC11388_03400</name>
</gene>
<feature type="transmembrane region" description="Helical" evidence="2">
    <location>
        <begin position="6"/>
        <end position="26"/>
    </location>
</feature>